<dbReference type="InterPro" id="IPR041872">
    <property type="entry name" value="Anticodon_Met"/>
</dbReference>
<sequence>MGNPVWYVTTPIYYPSEDLHVGHAYTTVAADALARFHRLLGEPVWFVTGTDEHGQKIAKSAEKAGMSPRQLVDQIVGRIQDPLWARLGISYDDFIRTTEPRHYQVVQSIFAQLRDKGDVYKGVYEGWYCLPDESFWTESKLVDGKCPDCGRPVERVQQESYFFRMSRYQEDMIEYIETHPDFIQPISRKNEMLAFLRAGLEDLSISRTGLKWGIPVPDDPDHVIYVWFDALSNYLTAAGYLSNPEQFSRTWPPDVQLVGKEIVRFHTIIWPIMLMALGLPLPRHVFGHGWVLLGDTKMSKSRGNVVDPLTLIEKYGVDAVRYYLLKEVPFGSDGNYTEDALILRINVDLANDLGNLLSRTTAMIERFAQGVVPELDVSQDNGVLAAEVARVYRTVESAMKNLQISDALQAINELVRVANKYIEDQQPWALARQPELLPRLNAVLYNLAEVCRVLSVLLTPFLVETPQKIRQQLGLDMPVQAYREAVFGGFPKDIRVRRGQPLFPRIELTAAEPEWITLDDFQKIDLRVGTIRHAEVVSGADRLLKLTVFDGERERTIVSGIRATYQPEDLIDKQVVLVANLKPVKLRGILSEGMLLAGSAEGVLSIVAPISPLAEGARVK</sequence>
<reference evidence="16 17" key="1">
    <citation type="journal article" date="2014" name="BMC Genomics">
        <title>Comparison of environmental and isolate Sulfobacillus genomes reveals diverse carbon, sulfur, nitrogen, and hydrogen metabolisms.</title>
        <authorList>
            <person name="Justice N.B."/>
            <person name="Norman A."/>
            <person name="Brown C.T."/>
            <person name="Singh A."/>
            <person name="Thomas B.C."/>
            <person name="Banfield J.F."/>
        </authorList>
    </citation>
    <scope>NUCLEOTIDE SEQUENCE [LARGE SCALE GENOMIC DNA]</scope>
    <source>
        <strain evidence="16">AMDSBA4</strain>
    </source>
</reference>
<dbReference type="NCBIfam" id="NF008900">
    <property type="entry name" value="PRK12267.1"/>
    <property type="match status" value="1"/>
</dbReference>
<dbReference type="NCBIfam" id="TIGR00399">
    <property type="entry name" value="metG_C_term"/>
    <property type="match status" value="1"/>
</dbReference>
<evidence type="ECO:0000256" key="5">
    <source>
        <dbReference type="ARBA" id="ARBA00022555"/>
    </source>
</evidence>
<keyword evidence="10 13" id="KW-0648">Protein biosynthesis</keyword>
<dbReference type="GO" id="GO:0005737">
    <property type="term" value="C:cytoplasm"/>
    <property type="evidence" value="ECO:0007669"/>
    <property type="project" value="UniProtKB-SubCell"/>
</dbReference>
<comment type="similarity">
    <text evidence="14">Belongs to the class-I aminoacyl-tRNA synthetase family.</text>
</comment>
<dbReference type="SUPFAM" id="SSF47323">
    <property type="entry name" value="Anticodon-binding domain of a subclass of class I aminoacyl-tRNA synthetases"/>
    <property type="match status" value="1"/>
</dbReference>
<keyword evidence="7 13" id="KW-0547">Nucleotide-binding</keyword>
<dbReference type="InterPro" id="IPR012340">
    <property type="entry name" value="NA-bd_OB-fold"/>
</dbReference>
<organism evidence="16 17">
    <name type="scientific">Sulfobacillus benefaciens</name>
    <dbReference type="NCBI Taxonomy" id="453960"/>
    <lineage>
        <taxon>Bacteria</taxon>
        <taxon>Bacillati</taxon>
        <taxon>Bacillota</taxon>
        <taxon>Clostridia</taxon>
        <taxon>Eubacteriales</taxon>
        <taxon>Clostridiales Family XVII. Incertae Sedis</taxon>
        <taxon>Sulfobacillus</taxon>
    </lineage>
</organism>
<feature type="binding site" evidence="13">
    <location>
        <position position="129"/>
    </location>
    <ligand>
        <name>Zn(2+)</name>
        <dbReference type="ChEBI" id="CHEBI:29105"/>
    </ligand>
</feature>
<evidence type="ECO:0000313" key="17">
    <source>
        <dbReference type="Proteomes" id="UP000242972"/>
    </source>
</evidence>
<dbReference type="PANTHER" id="PTHR43326:SF1">
    <property type="entry name" value="METHIONINE--TRNA LIGASE, MITOCHONDRIAL"/>
    <property type="match status" value="1"/>
</dbReference>
<dbReference type="GO" id="GO:0006431">
    <property type="term" value="P:methionyl-tRNA aminoacylation"/>
    <property type="evidence" value="ECO:0007669"/>
    <property type="project" value="UniProtKB-UniRule"/>
</dbReference>
<dbReference type="NCBIfam" id="TIGR00398">
    <property type="entry name" value="metG"/>
    <property type="match status" value="1"/>
</dbReference>
<dbReference type="InterPro" id="IPR004495">
    <property type="entry name" value="Met-tRNA-synth_bsu_C"/>
</dbReference>
<dbReference type="SUPFAM" id="SSF50249">
    <property type="entry name" value="Nucleic acid-binding proteins"/>
    <property type="match status" value="1"/>
</dbReference>
<dbReference type="Pfam" id="PF01588">
    <property type="entry name" value="tRNA_bind"/>
    <property type="match status" value="1"/>
</dbReference>
<dbReference type="PRINTS" id="PR01041">
    <property type="entry name" value="TRNASYNTHMET"/>
</dbReference>
<dbReference type="CDD" id="cd00814">
    <property type="entry name" value="MetRS_core"/>
    <property type="match status" value="1"/>
</dbReference>
<feature type="short sequence motif" description="'KMSKS' region" evidence="13">
    <location>
        <begin position="297"/>
        <end position="301"/>
    </location>
</feature>
<evidence type="ECO:0000256" key="12">
    <source>
        <dbReference type="ARBA" id="ARBA00047364"/>
    </source>
</evidence>
<dbReference type="InterPro" id="IPR023457">
    <property type="entry name" value="Met-tRNA_synth_2"/>
</dbReference>
<evidence type="ECO:0000256" key="14">
    <source>
        <dbReference type="RuleBase" id="RU363039"/>
    </source>
</evidence>
<dbReference type="PANTHER" id="PTHR43326">
    <property type="entry name" value="METHIONYL-TRNA SYNTHETASE"/>
    <property type="match status" value="1"/>
</dbReference>
<dbReference type="SUPFAM" id="SSF52374">
    <property type="entry name" value="Nucleotidylyl transferase"/>
    <property type="match status" value="1"/>
</dbReference>
<comment type="subcellular location">
    <subcellularLocation>
        <location evidence="2 13">Cytoplasm</location>
    </subcellularLocation>
</comment>
<comment type="caution">
    <text evidence="13">Lacks conserved residue(s) required for the propagation of feature annotation.</text>
</comment>
<dbReference type="Gene3D" id="1.10.730.10">
    <property type="entry name" value="Isoleucyl-tRNA Synthetase, Domain 1"/>
    <property type="match status" value="1"/>
</dbReference>
<comment type="catalytic activity">
    <reaction evidence="12 13">
        <text>tRNA(Met) + L-methionine + ATP = L-methionyl-tRNA(Met) + AMP + diphosphate</text>
        <dbReference type="Rhea" id="RHEA:13481"/>
        <dbReference type="Rhea" id="RHEA-COMP:9667"/>
        <dbReference type="Rhea" id="RHEA-COMP:9698"/>
        <dbReference type="ChEBI" id="CHEBI:30616"/>
        <dbReference type="ChEBI" id="CHEBI:33019"/>
        <dbReference type="ChEBI" id="CHEBI:57844"/>
        <dbReference type="ChEBI" id="CHEBI:78442"/>
        <dbReference type="ChEBI" id="CHEBI:78530"/>
        <dbReference type="ChEBI" id="CHEBI:456215"/>
        <dbReference type="EC" id="6.1.1.10"/>
    </reaction>
</comment>
<dbReference type="PROSITE" id="PS00178">
    <property type="entry name" value="AA_TRNA_LIGASE_I"/>
    <property type="match status" value="1"/>
</dbReference>
<keyword evidence="11 13" id="KW-0030">Aminoacyl-tRNA synthetase</keyword>
<keyword evidence="9 13" id="KW-0694">RNA-binding</keyword>
<dbReference type="InterPro" id="IPR014729">
    <property type="entry name" value="Rossmann-like_a/b/a_fold"/>
</dbReference>
<evidence type="ECO:0000259" key="15">
    <source>
        <dbReference type="PROSITE" id="PS50886"/>
    </source>
</evidence>
<keyword evidence="4 13" id="KW-0963">Cytoplasm</keyword>
<evidence type="ECO:0000256" key="7">
    <source>
        <dbReference type="ARBA" id="ARBA00022741"/>
    </source>
</evidence>
<dbReference type="FunFam" id="2.170.220.10:FF:000002">
    <property type="entry name" value="Methionine--tRNA ligase"/>
    <property type="match status" value="1"/>
</dbReference>
<protein>
    <recommendedName>
        <fullName evidence="13">Methionine--tRNA ligase</fullName>
        <ecNumber evidence="13">6.1.1.10</ecNumber>
    </recommendedName>
    <alternativeName>
        <fullName evidence="13">Methionyl-tRNA synthetase</fullName>
        <shortName evidence="13">MetRS</shortName>
    </alternativeName>
</protein>
<evidence type="ECO:0000256" key="2">
    <source>
        <dbReference type="ARBA" id="ARBA00004496"/>
    </source>
</evidence>
<evidence type="ECO:0000256" key="9">
    <source>
        <dbReference type="ARBA" id="ARBA00022884"/>
    </source>
</evidence>
<dbReference type="FunFam" id="2.40.50.140:FF:000042">
    <property type="entry name" value="Methionine--tRNA ligase"/>
    <property type="match status" value="1"/>
</dbReference>
<keyword evidence="6 13" id="KW-0436">Ligase</keyword>
<dbReference type="PROSITE" id="PS50886">
    <property type="entry name" value="TRBD"/>
    <property type="match status" value="1"/>
</dbReference>
<dbReference type="Gene3D" id="2.170.220.10">
    <property type="match status" value="1"/>
</dbReference>
<dbReference type="GO" id="GO:0004825">
    <property type="term" value="F:methionine-tRNA ligase activity"/>
    <property type="evidence" value="ECO:0007669"/>
    <property type="project" value="UniProtKB-UniRule"/>
</dbReference>
<keyword evidence="5 13" id="KW-0820">tRNA-binding</keyword>
<comment type="function">
    <text evidence="1 13">Is required not only for elongation of protein synthesis but also for the initiation of all mRNA translation through initiator tRNA(fMet) aminoacylation.</text>
</comment>
<dbReference type="AlphaFoldDB" id="A0A2T2XGG9"/>
<evidence type="ECO:0000256" key="10">
    <source>
        <dbReference type="ARBA" id="ARBA00022917"/>
    </source>
</evidence>
<dbReference type="GO" id="GO:0005524">
    <property type="term" value="F:ATP binding"/>
    <property type="evidence" value="ECO:0007669"/>
    <property type="project" value="UniProtKB-UniRule"/>
</dbReference>
<dbReference type="InterPro" id="IPR033911">
    <property type="entry name" value="MetRS_core"/>
</dbReference>
<dbReference type="CDD" id="cd07957">
    <property type="entry name" value="Anticodon_Ia_Met"/>
    <property type="match status" value="1"/>
</dbReference>
<dbReference type="Gene3D" id="3.40.50.620">
    <property type="entry name" value="HUPs"/>
    <property type="match status" value="1"/>
</dbReference>
<evidence type="ECO:0000256" key="3">
    <source>
        <dbReference type="ARBA" id="ARBA00011738"/>
    </source>
</evidence>
<dbReference type="InterPro" id="IPR015413">
    <property type="entry name" value="Methionyl/Leucyl_tRNA_Synth"/>
</dbReference>
<dbReference type="InterPro" id="IPR002547">
    <property type="entry name" value="tRNA-bd_dom"/>
</dbReference>
<comment type="caution">
    <text evidence="16">The sequence shown here is derived from an EMBL/GenBank/DDBJ whole genome shotgun (WGS) entry which is preliminary data.</text>
</comment>
<dbReference type="CDD" id="cd02800">
    <property type="entry name" value="tRNA_bind_EcMetRS_like"/>
    <property type="match status" value="1"/>
</dbReference>
<evidence type="ECO:0000256" key="1">
    <source>
        <dbReference type="ARBA" id="ARBA00003314"/>
    </source>
</evidence>
<dbReference type="Pfam" id="PF09334">
    <property type="entry name" value="tRNA-synt_1g"/>
    <property type="match status" value="2"/>
</dbReference>
<proteinExistence type="inferred from homology"/>
<dbReference type="InterPro" id="IPR009080">
    <property type="entry name" value="tRNAsynth_Ia_anticodon-bd"/>
</dbReference>
<feature type="short sequence motif" description="'HIGH' region" evidence="13">
    <location>
        <begin position="13"/>
        <end position="23"/>
    </location>
</feature>
<dbReference type="GO" id="GO:0000049">
    <property type="term" value="F:tRNA binding"/>
    <property type="evidence" value="ECO:0007669"/>
    <property type="project" value="UniProtKB-UniRule"/>
</dbReference>
<evidence type="ECO:0000313" key="16">
    <source>
        <dbReference type="EMBL" id="PSR33570.1"/>
    </source>
</evidence>
<evidence type="ECO:0000256" key="4">
    <source>
        <dbReference type="ARBA" id="ARBA00022490"/>
    </source>
</evidence>
<evidence type="ECO:0000256" key="8">
    <source>
        <dbReference type="ARBA" id="ARBA00022840"/>
    </source>
</evidence>
<comment type="subunit">
    <text evidence="3 13">Homodimer.</text>
</comment>
<dbReference type="HAMAP" id="MF_01228">
    <property type="entry name" value="Met_tRNA_synth_type2"/>
    <property type="match status" value="1"/>
</dbReference>
<gene>
    <name evidence="13" type="primary">metG</name>
    <name evidence="16" type="ORF">C7B46_09190</name>
</gene>
<dbReference type="Gene3D" id="2.40.50.140">
    <property type="entry name" value="Nucleic acid-binding proteins"/>
    <property type="match status" value="1"/>
</dbReference>
<feature type="domain" description="TRNA-binding" evidence="15">
    <location>
        <begin position="520"/>
        <end position="620"/>
    </location>
</feature>
<evidence type="ECO:0000256" key="6">
    <source>
        <dbReference type="ARBA" id="ARBA00022598"/>
    </source>
</evidence>
<dbReference type="InterPro" id="IPR014758">
    <property type="entry name" value="Met-tRNA_synth"/>
</dbReference>
<name>A0A2T2XGG9_9FIRM</name>
<dbReference type="EC" id="6.1.1.10" evidence="13"/>
<dbReference type="EMBL" id="PXYW01000018">
    <property type="protein sequence ID" value="PSR33570.1"/>
    <property type="molecule type" value="Genomic_DNA"/>
</dbReference>
<dbReference type="Proteomes" id="UP000242972">
    <property type="component" value="Unassembled WGS sequence"/>
</dbReference>
<evidence type="ECO:0000256" key="13">
    <source>
        <dbReference type="HAMAP-Rule" id="MF_01228"/>
    </source>
</evidence>
<feature type="binding site" evidence="13">
    <location>
        <position position="149"/>
    </location>
    <ligand>
        <name>Zn(2+)</name>
        <dbReference type="ChEBI" id="CHEBI:29105"/>
    </ligand>
</feature>
<feature type="binding site" evidence="13">
    <location>
        <position position="146"/>
    </location>
    <ligand>
        <name>Zn(2+)</name>
        <dbReference type="ChEBI" id="CHEBI:29105"/>
    </ligand>
</feature>
<keyword evidence="8 13" id="KW-0067">ATP-binding</keyword>
<dbReference type="InterPro" id="IPR001412">
    <property type="entry name" value="aa-tRNA-synth_I_CS"/>
</dbReference>
<evidence type="ECO:0000256" key="11">
    <source>
        <dbReference type="ARBA" id="ARBA00023146"/>
    </source>
</evidence>
<accession>A0A2T2XGG9</accession>